<gene>
    <name evidence="1" type="ORF">IWW39_006182</name>
</gene>
<dbReference type="Proteomes" id="UP001151516">
    <property type="component" value="Unassembled WGS sequence"/>
</dbReference>
<name>A0A9W8GFL3_9FUNG</name>
<accession>A0A9W8GFL3</accession>
<organism evidence="1 2">
    <name type="scientific">Coemansia spiralis</name>
    <dbReference type="NCBI Taxonomy" id="417178"/>
    <lineage>
        <taxon>Eukaryota</taxon>
        <taxon>Fungi</taxon>
        <taxon>Fungi incertae sedis</taxon>
        <taxon>Zoopagomycota</taxon>
        <taxon>Kickxellomycotina</taxon>
        <taxon>Kickxellomycetes</taxon>
        <taxon>Kickxellales</taxon>
        <taxon>Kickxellaceae</taxon>
        <taxon>Coemansia</taxon>
    </lineage>
</organism>
<evidence type="ECO:0000313" key="1">
    <source>
        <dbReference type="EMBL" id="KAJ2681961.1"/>
    </source>
</evidence>
<dbReference type="OrthoDB" id="2205812at2759"/>
<sequence>MASGAATSKVMVSGAASAPFPAQSRARQGHALSSMPFVVVMELLNCALREHISSDAFIELSSEAMTHACYMDDTAATIRGSAPKAGSCRVLRWDQRQIQ</sequence>
<protein>
    <submittedName>
        <fullName evidence="1">Uncharacterized protein</fullName>
    </submittedName>
</protein>
<dbReference type="AlphaFoldDB" id="A0A9W8GFL3"/>
<dbReference type="EMBL" id="JANBTX010000508">
    <property type="protein sequence ID" value="KAJ2681961.1"/>
    <property type="molecule type" value="Genomic_DNA"/>
</dbReference>
<keyword evidence="2" id="KW-1185">Reference proteome</keyword>
<reference evidence="1" key="1">
    <citation type="submission" date="2022-07" db="EMBL/GenBank/DDBJ databases">
        <title>Phylogenomic reconstructions and comparative analyses of Kickxellomycotina fungi.</title>
        <authorList>
            <person name="Reynolds N.K."/>
            <person name="Stajich J.E."/>
            <person name="Barry K."/>
            <person name="Grigoriev I.V."/>
            <person name="Crous P."/>
            <person name="Smith M.E."/>
        </authorList>
    </citation>
    <scope>NUCLEOTIDE SEQUENCE</scope>
    <source>
        <strain evidence="1">CBS 109367</strain>
    </source>
</reference>
<comment type="caution">
    <text evidence="1">The sequence shown here is derived from an EMBL/GenBank/DDBJ whole genome shotgun (WGS) entry which is preliminary data.</text>
</comment>
<proteinExistence type="predicted"/>
<evidence type="ECO:0000313" key="2">
    <source>
        <dbReference type="Proteomes" id="UP001151516"/>
    </source>
</evidence>